<reference evidence="2" key="1">
    <citation type="submission" date="2020-10" db="EMBL/GenBank/DDBJ databases">
        <authorList>
            <person name="Gilroy R."/>
        </authorList>
    </citation>
    <scope>NUCLEOTIDE SEQUENCE</scope>
    <source>
        <strain evidence="2">CHK154-7741</strain>
    </source>
</reference>
<organism evidence="2 3">
    <name type="scientific">Candidatus Limenecus avicola</name>
    <dbReference type="NCBI Taxonomy" id="2840847"/>
    <lineage>
        <taxon>Bacteria</taxon>
        <taxon>Bacillati</taxon>
        <taxon>Bacillota</taxon>
        <taxon>Clostridia</taxon>
        <taxon>Eubacteriales</taxon>
        <taxon>Clostridiaceae</taxon>
        <taxon>Clostridiaceae incertae sedis</taxon>
        <taxon>Candidatus Limenecus</taxon>
    </lineage>
</organism>
<sequence>MKNLTKYAMVLAVITVAATAANAEISVKDTISPEFIHNQGYSAEVSRIIDVKTKDPVTPIPTEEKQSVWKDIGWTLLETLDPTVERPNKFADHET</sequence>
<dbReference type="Proteomes" id="UP000886748">
    <property type="component" value="Unassembled WGS sequence"/>
</dbReference>
<comment type="caution">
    <text evidence="2">The sequence shown here is derived from an EMBL/GenBank/DDBJ whole genome shotgun (WGS) entry which is preliminary data.</text>
</comment>
<evidence type="ECO:0000313" key="2">
    <source>
        <dbReference type="EMBL" id="HIU93335.1"/>
    </source>
</evidence>
<dbReference type="EMBL" id="DVOD01000069">
    <property type="protein sequence ID" value="HIU93335.1"/>
    <property type="molecule type" value="Genomic_DNA"/>
</dbReference>
<evidence type="ECO:0000256" key="1">
    <source>
        <dbReference type="SAM" id="SignalP"/>
    </source>
</evidence>
<reference evidence="2" key="2">
    <citation type="journal article" date="2021" name="PeerJ">
        <title>Extensive microbial diversity within the chicken gut microbiome revealed by metagenomics and culture.</title>
        <authorList>
            <person name="Gilroy R."/>
            <person name="Ravi A."/>
            <person name="Getino M."/>
            <person name="Pursley I."/>
            <person name="Horton D.L."/>
            <person name="Alikhan N.F."/>
            <person name="Baker D."/>
            <person name="Gharbi K."/>
            <person name="Hall N."/>
            <person name="Watson M."/>
            <person name="Adriaenssens E.M."/>
            <person name="Foster-Nyarko E."/>
            <person name="Jarju S."/>
            <person name="Secka A."/>
            <person name="Antonio M."/>
            <person name="Oren A."/>
            <person name="Chaudhuri R.R."/>
            <person name="La Ragione R."/>
            <person name="Hildebrand F."/>
            <person name="Pallen M.J."/>
        </authorList>
    </citation>
    <scope>NUCLEOTIDE SEQUENCE</scope>
    <source>
        <strain evidence="2">CHK154-7741</strain>
    </source>
</reference>
<dbReference type="AlphaFoldDB" id="A0A9D1N1W9"/>
<evidence type="ECO:0000313" key="3">
    <source>
        <dbReference type="Proteomes" id="UP000886748"/>
    </source>
</evidence>
<gene>
    <name evidence="2" type="ORF">IAD26_09425</name>
</gene>
<accession>A0A9D1N1W9</accession>
<feature type="non-terminal residue" evidence="2">
    <location>
        <position position="95"/>
    </location>
</feature>
<keyword evidence="1" id="KW-0732">Signal</keyword>
<proteinExistence type="predicted"/>
<feature type="signal peptide" evidence="1">
    <location>
        <begin position="1"/>
        <end position="23"/>
    </location>
</feature>
<feature type="chain" id="PRO_5038845024" evidence="1">
    <location>
        <begin position="24"/>
        <end position="95"/>
    </location>
</feature>
<protein>
    <submittedName>
        <fullName evidence="2">Uncharacterized protein</fullName>
    </submittedName>
</protein>
<name>A0A9D1N1W9_9CLOT</name>